<protein>
    <recommendedName>
        <fullName evidence="2">S100P-binding protein</fullName>
    </recommendedName>
</protein>
<dbReference type="GO" id="GO:0048306">
    <property type="term" value="F:calcium-dependent protein binding"/>
    <property type="evidence" value="ECO:0007669"/>
    <property type="project" value="InterPro"/>
</dbReference>
<dbReference type="GO" id="GO:0005634">
    <property type="term" value="C:nucleus"/>
    <property type="evidence" value="ECO:0007669"/>
    <property type="project" value="UniProtKB-SubCell"/>
</dbReference>
<dbReference type="OrthoDB" id="8945510at2759"/>
<accession>A0A401RXE5</accession>
<gene>
    <name evidence="4" type="ORF">chiPu_0001206</name>
</gene>
<name>A0A401RXE5_CHIPU</name>
<dbReference type="Proteomes" id="UP000287033">
    <property type="component" value="Unassembled WGS sequence"/>
</dbReference>
<sequence>MAKTRSSSKSKARRRKQRNVELVKKNLQIHNPDIKTSEHEETRQSTRMIWMSDEEIERRKNLYLRLVSHHINNGQRIQGPMQELLFLMDQVADGEYRNYSSTWQHPSDLTTRNYCRRNANSFCKLNLYEWANSNGRFCRFSGTPDHFWCSPVL</sequence>
<keyword evidence="5" id="KW-1185">Reference proteome</keyword>
<dbReference type="STRING" id="137246.A0A401RXE5"/>
<evidence type="ECO:0000256" key="3">
    <source>
        <dbReference type="ARBA" id="ARBA00023242"/>
    </source>
</evidence>
<dbReference type="InterPro" id="IPR026097">
    <property type="entry name" value="S100PBP"/>
</dbReference>
<evidence type="ECO:0000256" key="1">
    <source>
        <dbReference type="ARBA" id="ARBA00004123"/>
    </source>
</evidence>
<dbReference type="Pfam" id="PF15427">
    <property type="entry name" value="S100PBPR"/>
    <property type="match status" value="1"/>
</dbReference>
<dbReference type="PANTHER" id="PTHR14455:SF0">
    <property type="entry name" value="S100P-BINDING PROTEIN"/>
    <property type="match status" value="1"/>
</dbReference>
<comment type="caution">
    <text evidence="4">The sequence shown here is derived from an EMBL/GenBank/DDBJ whole genome shotgun (WGS) entry which is preliminary data.</text>
</comment>
<organism evidence="4 5">
    <name type="scientific">Chiloscyllium punctatum</name>
    <name type="common">Brownbanded bambooshark</name>
    <name type="synonym">Hemiscyllium punctatum</name>
    <dbReference type="NCBI Taxonomy" id="137246"/>
    <lineage>
        <taxon>Eukaryota</taxon>
        <taxon>Metazoa</taxon>
        <taxon>Chordata</taxon>
        <taxon>Craniata</taxon>
        <taxon>Vertebrata</taxon>
        <taxon>Chondrichthyes</taxon>
        <taxon>Elasmobranchii</taxon>
        <taxon>Galeomorphii</taxon>
        <taxon>Galeoidea</taxon>
        <taxon>Orectolobiformes</taxon>
        <taxon>Hemiscylliidae</taxon>
        <taxon>Chiloscyllium</taxon>
    </lineage>
</organism>
<comment type="subcellular location">
    <subcellularLocation>
        <location evidence="1">Nucleus</location>
    </subcellularLocation>
</comment>
<evidence type="ECO:0000313" key="5">
    <source>
        <dbReference type="Proteomes" id="UP000287033"/>
    </source>
</evidence>
<dbReference type="AlphaFoldDB" id="A0A401RXE5"/>
<evidence type="ECO:0000313" key="4">
    <source>
        <dbReference type="EMBL" id="GCC22816.1"/>
    </source>
</evidence>
<proteinExistence type="predicted"/>
<dbReference type="EMBL" id="BEZZ01000018">
    <property type="protein sequence ID" value="GCC22816.1"/>
    <property type="molecule type" value="Genomic_DNA"/>
</dbReference>
<reference evidence="4 5" key="1">
    <citation type="journal article" date="2018" name="Nat. Ecol. Evol.">
        <title>Shark genomes provide insights into elasmobranch evolution and the origin of vertebrates.</title>
        <authorList>
            <person name="Hara Y"/>
            <person name="Yamaguchi K"/>
            <person name="Onimaru K"/>
            <person name="Kadota M"/>
            <person name="Koyanagi M"/>
            <person name="Keeley SD"/>
            <person name="Tatsumi K"/>
            <person name="Tanaka K"/>
            <person name="Motone F"/>
            <person name="Kageyama Y"/>
            <person name="Nozu R"/>
            <person name="Adachi N"/>
            <person name="Nishimura O"/>
            <person name="Nakagawa R"/>
            <person name="Tanegashima C"/>
            <person name="Kiyatake I"/>
            <person name="Matsumoto R"/>
            <person name="Murakumo K"/>
            <person name="Nishida K"/>
            <person name="Terakita A"/>
            <person name="Kuratani S"/>
            <person name="Sato K"/>
            <person name="Hyodo S Kuraku.S."/>
        </authorList>
    </citation>
    <scope>NUCLEOTIDE SEQUENCE [LARGE SCALE GENOMIC DNA]</scope>
</reference>
<evidence type="ECO:0000256" key="2">
    <source>
        <dbReference type="ARBA" id="ARBA00020595"/>
    </source>
</evidence>
<keyword evidence="3" id="KW-0539">Nucleus</keyword>
<dbReference type="PANTHER" id="PTHR14455">
    <property type="entry name" value="ASKOPOS"/>
    <property type="match status" value="1"/>
</dbReference>